<reference evidence="2 4" key="2">
    <citation type="submission" date="2018-06" db="EMBL/GenBank/DDBJ databases">
        <authorList>
            <consortium name="Pathogen Informatics"/>
            <person name="Doyle S."/>
        </authorList>
    </citation>
    <scope>NUCLEOTIDE SEQUENCE [LARGE SCALE GENOMIC DNA]</scope>
    <source>
        <strain evidence="2 4">NCTC12438</strain>
    </source>
</reference>
<accession>A0A378ILJ3</accession>
<keyword evidence="3" id="KW-1185">Reference proteome</keyword>
<protein>
    <submittedName>
        <fullName evidence="2">Uncharacterized conserved protein</fullName>
    </submittedName>
</protein>
<dbReference type="RefSeq" id="WP_058465710.1">
    <property type="nucleotide sequence ID" value="NZ_CAAAHQ010000003.1"/>
</dbReference>
<dbReference type="Proteomes" id="UP000054854">
    <property type="component" value="Unassembled WGS sequence"/>
</dbReference>
<dbReference type="STRING" id="28085.Lcin_2588"/>
<evidence type="ECO:0000313" key="3">
    <source>
        <dbReference type="Proteomes" id="UP000054854"/>
    </source>
</evidence>
<evidence type="ECO:0000313" key="4">
    <source>
        <dbReference type="Proteomes" id="UP000255316"/>
    </source>
</evidence>
<proteinExistence type="predicted"/>
<dbReference type="AlphaFoldDB" id="A0A378ILJ3"/>
<evidence type="ECO:0000313" key="1">
    <source>
        <dbReference type="EMBL" id="KTC83216.1"/>
    </source>
</evidence>
<evidence type="ECO:0000313" key="2">
    <source>
        <dbReference type="EMBL" id="STX35652.1"/>
    </source>
</evidence>
<dbReference type="Proteomes" id="UP000255316">
    <property type="component" value="Unassembled WGS sequence"/>
</dbReference>
<sequence>MEIKTFQFFKHKGWSLKKFPELDSANTLVLIFAAPKSYDFHAPILQLADVYSPLKIVNCSTTGEIFGNCIFDQYCCCCDKIRSYDFKTCKSSSTSMTITTICEL</sequence>
<dbReference type="EMBL" id="LNXX01000043">
    <property type="protein sequence ID" value="KTC83216.1"/>
    <property type="molecule type" value="Genomic_DNA"/>
</dbReference>
<organism evidence="2 4">
    <name type="scientific">Legionella cincinnatiensis</name>
    <dbReference type="NCBI Taxonomy" id="28085"/>
    <lineage>
        <taxon>Bacteria</taxon>
        <taxon>Pseudomonadati</taxon>
        <taxon>Pseudomonadota</taxon>
        <taxon>Gammaproteobacteria</taxon>
        <taxon>Legionellales</taxon>
        <taxon>Legionellaceae</taxon>
        <taxon>Legionella</taxon>
    </lineage>
</organism>
<gene>
    <name evidence="1" type="ORF">Lcin_2588</name>
    <name evidence="2" type="ORF">NCTC12438_02280</name>
</gene>
<name>A0A378ILJ3_9GAMM</name>
<reference evidence="1 3" key="1">
    <citation type="submission" date="2015-11" db="EMBL/GenBank/DDBJ databases">
        <title>Genomic analysis of 38 Legionella species identifies large and diverse effector repertoires.</title>
        <authorList>
            <person name="Burstein D."/>
            <person name="Amaro F."/>
            <person name="Zusman T."/>
            <person name="Lifshitz Z."/>
            <person name="Cohen O."/>
            <person name="Gilbert J.A."/>
            <person name="Pupko T."/>
            <person name="Shuman H.A."/>
            <person name="Segal G."/>
        </authorList>
    </citation>
    <scope>NUCLEOTIDE SEQUENCE [LARGE SCALE GENOMIC DNA]</scope>
    <source>
        <strain evidence="1 3">CDC#72-OH-14</strain>
    </source>
</reference>
<dbReference type="EMBL" id="UGNX01000001">
    <property type="protein sequence ID" value="STX35652.1"/>
    <property type="molecule type" value="Genomic_DNA"/>
</dbReference>